<dbReference type="AlphaFoldDB" id="A0A3E3IA00"/>
<dbReference type="Proteomes" id="UP000261166">
    <property type="component" value="Unassembled WGS sequence"/>
</dbReference>
<dbReference type="Pfam" id="PF04448">
    <property type="entry name" value="DUF551"/>
    <property type="match status" value="1"/>
</dbReference>
<feature type="domain" description="DUF551" evidence="1">
    <location>
        <begin position="53"/>
        <end position="115"/>
    </location>
</feature>
<dbReference type="EMBL" id="QVLV01000038">
    <property type="protein sequence ID" value="RGE55727.1"/>
    <property type="molecule type" value="Genomic_DNA"/>
</dbReference>
<evidence type="ECO:0000313" key="4">
    <source>
        <dbReference type="Proteomes" id="UP000260812"/>
    </source>
</evidence>
<dbReference type="OrthoDB" id="2067073at2"/>
<sequence length="203" mass="23762">MNNQNAIEILGGFNNARKRYASGKQIDRDRFDTFSKAIEMAIESLEITNRYRWIPVEERLPEANMIQREDGKILVLTSVGTRNISYYINTKAGGNIFFDGKNSFEPIAWMPLPKPYMPQNDQSVDKWNLIDEDYKEKLPKEDCDIWITRVMYTGERRVQKVSYCSTAQDIEWDGTIAWMVAQKDDTEPKPCSKLRTRVIQMFR</sequence>
<gene>
    <name evidence="3" type="ORF">DWY69_27635</name>
    <name evidence="2" type="ORF">DXC51_27900</name>
</gene>
<evidence type="ECO:0000313" key="5">
    <source>
        <dbReference type="Proteomes" id="UP000261166"/>
    </source>
</evidence>
<dbReference type="GeneID" id="97990574"/>
<organism evidence="3 5">
    <name type="scientific">Eisenbergiella massiliensis</name>
    <dbReference type="NCBI Taxonomy" id="1720294"/>
    <lineage>
        <taxon>Bacteria</taxon>
        <taxon>Bacillati</taxon>
        <taxon>Bacillota</taxon>
        <taxon>Clostridia</taxon>
        <taxon>Lachnospirales</taxon>
        <taxon>Lachnospiraceae</taxon>
        <taxon>Eisenbergiella</taxon>
    </lineage>
</organism>
<dbReference type="RefSeq" id="WP_102287120.1">
    <property type="nucleotide sequence ID" value="NZ_JBKUNB010000015.1"/>
</dbReference>
<name>A0A3E3IA00_9FIRM</name>
<keyword evidence="4" id="KW-1185">Reference proteome</keyword>
<dbReference type="InterPro" id="IPR007539">
    <property type="entry name" value="DUF551"/>
</dbReference>
<proteinExistence type="predicted"/>
<comment type="caution">
    <text evidence="3">The sequence shown here is derived from an EMBL/GenBank/DDBJ whole genome shotgun (WGS) entry which is preliminary data.</text>
</comment>
<protein>
    <submittedName>
        <fullName evidence="3">DUF551 domain-containing protein</fullName>
    </submittedName>
</protein>
<accession>A0A3E3IA00</accession>
<dbReference type="EMBL" id="QVLU01000041">
    <property type="protein sequence ID" value="RGE63870.1"/>
    <property type="molecule type" value="Genomic_DNA"/>
</dbReference>
<evidence type="ECO:0000259" key="1">
    <source>
        <dbReference type="Pfam" id="PF04448"/>
    </source>
</evidence>
<evidence type="ECO:0000313" key="2">
    <source>
        <dbReference type="EMBL" id="RGE55727.1"/>
    </source>
</evidence>
<reference evidence="3 5" key="1">
    <citation type="submission" date="2018-08" db="EMBL/GenBank/DDBJ databases">
        <title>A genome reference for cultivated species of the human gut microbiota.</title>
        <authorList>
            <person name="Zou Y."/>
            <person name="Xue W."/>
            <person name="Luo G."/>
        </authorList>
    </citation>
    <scope>NUCLEOTIDE SEQUENCE [LARGE SCALE GENOMIC DNA]</scope>
    <source>
        <strain evidence="3 5">AF26-4BH</strain>
        <strain evidence="2">TF05-5AC</strain>
    </source>
</reference>
<evidence type="ECO:0000313" key="3">
    <source>
        <dbReference type="EMBL" id="RGE63870.1"/>
    </source>
</evidence>
<dbReference type="Proteomes" id="UP000260812">
    <property type="component" value="Unassembled WGS sequence"/>
</dbReference>